<gene>
    <name evidence="1" type="ORF">O0955_08130</name>
</gene>
<organism evidence="1 2">
    <name type="scientific">Pedobacter punctiformis</name>
    <dbReference type="NCBI Taxonomy" id="3004097"/>
    <lineage>
        <taxon>Bacteria</taxon>
        <taxon>Pseudomonadati</taxon>
        <taxon>Bacteroidota</taxon>
        <taxon>Sphingobacteriia</taxon>
        <taxon>Sphingobacteriales</taxon>
        <taxon>Sphingobacteriaceae</taxon>
        <taxon>Pedobacter</taxon>
    </lineage>
</organism>
<dbReference type="SUPFAM" id="SSF52540">
    <property type="entry name" value="P-loop containing nucleoside triphosphate hydrolases"/>
    <property type="match status" value="1"/>
</dbReference>
<dbReference type="InterPro" id="IPR027417">
    <property type="entry name" value="P-loop_NTPase"/>
</dbReference>
<dbReference type="EMBL" id="JAPWGM010000002">
    <property type="protein sequence ID" value="MCZ4243974.1"/>
    <property type="molecule type" value="Genomic_DNA"/>
</dbReference>
<dbReference type="Proteomes" id="UP001144347">
    <property type="component" value="Unassembled WGS sequence"/>
</dbReference>
<comment type="caution">
    <text evidence="1">The sequence shown here is derived from an EMBL/GenBank/DDBJ whole genome shotgun (WGS) entry which is preliminary data.</text>
</comment>
<dbReference type="RefSeq" id="WP_269427041.1">
    <property type="nucleotide sequence ID" value="NZ_JAPWGM010000002.1"/>
</dbReference>
<name>A0ABT4LB03_9SPHI</name>
<proteinExistence type="predicted"/>
<reference evidence="1" key="1">
    <citation type="submission" date="2022-12" db="EMBL/GenBank/DDBJ databases">
        <title>Genome sequence of HCMS5-2.</title>
        <authorList>
            <person name="Woo H."/>
        </authorList>
    </citation>
    <scope>NUCLEOTIDE SEQUENCE</scope>
    <source>
        <strain evidence="1">HCMS5-2</strain>
    </source>
</reference>
<accession>A0ABT4LB03</accession>
<dbReference type="Gene3D" id="3.40.50.300">
    <property type="entry name" value="P-loop containing nucleotide triphosphate hydrolases"/>
    <property type="match status" value="1"/>
</dbReference>
<evidence type="ECO:0000313" key="1">
    <source>
        <dbReference type="EMBL" id="MCZ4243974.1"/>
    </source>
</evidence>
<evidence type="ECO:0000313" key="2">
    <source>
        <dbReference type="Proteomes" id="UP001144347"/>
    </source>
</evidence>
<keyword evidence="2" id="KW-1185">Reference proteome</keyword>
<protein>
    <recommendedName>
        <fullName evidence="3">Restriction endonuclease type IV Mrr domain-containing protein</fullName>
    </recommendedName>
</protein>
<evidence type="ECO:0008006" key="3">
    <source>
        <dbReference type="Google" id="ProtNLM"/>
    </source>
</evidence>
<sequence length="1410" mass="163744">MHAIKKGANFERFAKLFLENILEELGYEVVRSRNQNSGTQDGYDNVVVVVDKYFRHRCIYVECKDYSSQLNHADAMEKIPHVISTHKKIDLLLFISPYRDFSNPNEDLKLAGFYELLSDTCPVEFLTPNAFVKEYFSLYPELYQPIYKLEPEPVGKEQRQRLLGKFEKLLFSDKNLKKIVVDETHRELYIGTITKDPHHIKRTLRAESEEDIYEWGDNDRKFLIDLLPSSKWGVVLLGNPGYGKTSELKDFAIELWETREMGMHIPKYERLRDFNSGMAIEDLLPDNYQHIGSLVVILDGIDEIYDIADFTNKLRRFFSDKREYLDEGSIKFVVSCRTNIYLKYIKVIENLKPYFLNGVTEGGAVRFLYNKYSIDLIGRKEFDFWRFRDIIQNPFYLEMIGKSLMINPDIAISRPKLIESYIDQRLEEDFIDKNRNDITFSKSEQLQIAKELAVAMEVMQRSELKENEIRAVLGEGRDCAKNPFLEQSSSGTWSFEHKNIQEFLTARSLSLLGFESIIELISIGDGSNKVHPSWFNVISFLLNMSFDGKTYLKLVDWLVKYDLELVFSADPGSIPQDIKNSALQTIFKSTTIDQSLWLPNLSAIATLGNTEANVQYLFDQLGDSSLHIRPRMSASSLLREMPLTLNYPKRLEVVCEQLVQEFIASPVEMLYLMEDVLKLVLGAPRYHNEIILTFIITELKEFDQREIVRPVLDSISETNLFQYIDYVLGILSKSIKEKPWNHRSKYGSVVSTKEKIFNLFCKVEDPLLLIRIFSYLIERHKNYELREKDVNEFYVHITTVFKIHINDIKDKLAEVIIDAVLGDKIRHFEDDLLVNLVKVCQLEGFIAPRLLNHASQDSMVVHFVAAILNDKIIEMVINTYNSGKLDGTFINSLRNITSHDNIDLGVQFQSLIQSRTPYRFDVLVDKKERENEITFNQSREQADFDIRFDKHGLMADMEKIYEHFGVQVLSDKRMEAFNKLYYERADLRKSIHAYSKQFLSEIIYKGYKVGKGLHKDSLLTALSENDLERIEDIQINLPTNDRTGLIVSDQQRSEIEAWCQSHQQRALDFYIGAHDDEKNTGQHTARLIFGFQKYFKFNTVSPELLLKMIWDSADHEKLNLDYMDGVVPEKTIEQYLLSILEDDNLSVSGQFFVYQYIKDKELKVPVYEGRLKREIISELIIGNNYYPREIIKLFFENDVPFLKLLLQQFGLDNRHSHFISFLLDQLKKNGNSECVELFISTNYSTLIIERVIEEATLISMLIKSNSKFAFELVYQKMQTEPEVSEPIISGYGKSWESYSNKEAVPVLLDIIAAHISGLHGRSIYDRTTTSAIRMATEALLSIAKTHDEVLCLSILTGFLSRGFIGNDNDDIFYLNGFKRDIDNVISMHRSKPYKLAQAVELLQKYKYDLI</sequence>